<evidence type="ECO:0000313" key="2">
    <source>
        <dbReference type="EMBL" id="KAG5490873.1"/>
    </source>
</evidence>
<dbReference type="EMBL" id="JAFJZO010000036">
    <property type="protein sequence ID" value="KAG5490873.1"/>
    <property type="molecule type" value="Genomic_DNA"/>
</dbReference>
<reference evidence="2 3" key="1">
    <citation type="submission" date="2021-02" db="EMBL/GenBank/DDBJ databases">
        <title>Porcisia hertigi Genome sequencing and assembly.</title>
        <authorList>
            <person name="Almutairi H."/>
            <person name="Gatherer D."/>
        </authorList>
    </citation>
    <scope>NUCLEOTIDE SEQUENCE [LARGE SCALE GENOMIC DNA]</scope>
    <source>
        <strain evidence="2 3">C119</strain>
    </source>
</reference>
<gene>
    <name evidence="2" type="ORF">JKF63_00995</name>
</gene>
<dbReference type="RefSeq" id="XP_067753201.1">
    <property type="nucleotide sequence ID" value="XM_067897044.1"/>
</dbReference>
<evidence type="ECO:0008006" key="4">
    <source>
        <dbReference type="Google" id="ProtNLM"/>
    </source>
</evidence>
<feature type="coiled-coil region" evidence="1">
    <location>
        <begin position="104"/>
        <end position="255"/>
    </location>
</feature>
<sequence length="366" mass="42239">MITGEEQSVDTPAAGLQQLEDSLMKREKMLQHKRQQSQTLNSDVVNAQLAAAAQEISREKANNAYRAASRTRQVLENAQTQTIQSPRSNREEYVSQLVAADDARKSVEAEIGEISSRIKELKERKVDAQKRLTVVRLMTMLDDLQNLLRKKVCGPSEGEETRVQELLKTVQELSRERERTIHLFSKKEREMVALIDLKQRRIEDLRNELTRNVNTYADSNSKELLTVAQRIQAERNKLLQEIERLEEANSRVADILMDTKYTAESAVKDRETALSADEAMGGSANPEKESLKLRERIRRANAERRVYTMRTEEVQGRINNEMLRYQTQMSKLRKEILFYQDESLRFERENKNLKRLCDALAGSLEG</sequence>
<dbReference type="OrthoDB" id="272037at2759"/>
<feature type="coiled-coil region" evidence="1">
    <location>
        <begin position="16"/>
        <end position="78"/>
    </location>
</feature>
<name>A0A836IAM3_9TRYP</name>
<comment type="caution">
    <text evidence="2">The sequence shown here is derived from an EMBL/GenBank/DDBJ whole genome shotgun (WGS) entry which is preliminary data.</text>
</comment>
<keyword evidence="3" id="KW-1185">Reference proteome</keyword>
<feature type="coiled-coil region" evidence="1">
    <location>
        <begin position="322"/>
        <end position="349"/>
    </location>
</feature>
<accession>A0A836IAM3</accession>
<protein>
    <recommendedName>
        <fullName evidence="4">Elks delta-like protein</fullName>
    </recommendedName>
</protein>
<dbReference type="AlphaFoldDB" id="A0A836IAM3"/>
<dbReference type="KEGG" id="phet:94287121"/>
<organism evidence="2 3">
    <name type="scientific">Porcisia hertigi</name>
    <dbReference type="NCBI Taxonomy" id="2761500"/>
    <lineage>
        <taxon>Eukaryota</taxon>
        <taxon>Discoba</taxon>
        <taxon>Euglenozoa</taxon>
        <taxon>Kinetoplastea</taxon>
        <taxon>Metakinetoplastina</taxon>
        <taxon>Trypanosomatida</taxon>
        <taxon>Trypanosomatidae</taxon>
        <taxon>Leishmaniinae</taxon>
        <taxon>Porcisia</taxon>
    </lineage>
</organism>
<keyword evidence="1" id="KW-0175">Coiled coil</keyword>
<proteinExistence type="predicted"/>
<dbReference type="GeneID" id="94287121"/>
<evidence type="ECO:0000256" key="1">
    <source>
        <dbReference type="SAM" id="Coils"/>
    </source>
</evidence>
<evidence type="ECO:0000313" key="3">
    <source>
        <dbReference type="Proteomes" id="UP000674318"/>
    </source>
</evidence>
<dbReference type="Proteomes" id="UP000674318">
    <property type="component" value="Unassembled WGS sequence"/>
</dbReference>